<evidence type="ECO:0000313" key="8">
    <source>
        <dbReference type="EMBL" id="CAD2077680.1"/>
    </source>
</evidence>
<dbReference type="InterPro" id="IPR004839">
    <property type="entry name" value="Aminotransferase_I/II_large"/>
</dbReference>
<gene>
    <name evidence="8" type="ORF">JEODO184_01216</name>
</gene>
<dbReference type="RefSeq" id="WP_185125733.1">
    <property type="nucleotide sequence ID" value="NZ_CAJEWD010000008.1"/>
</dbReference>
<dbReference type="InterPro" id="IPR015422">
    <property type="entry name" value="PyrdxlP-dep_Trfase_small"/>
</dbReference>
<dbReference type="SUPFAM" id="SSF53383">
    <property type="entry name" value="PLP-dependent transferases"/>
    <property type="match status" value="1"/>
</dbReference>
<evidence type="ECO:0000256" key="2">
    <source>
        <dbReference type="ARBA" id="ARBA00007441"/>
    </source>
</evidence>
<sequence length="394" mass="43450">MELSEKVKSITPSQTIEITNAARKLREEGVDIISLSAGEPDFNTPTEVIEAAHQAALDGHTKYTASTGIPELRQAIAKKMRDDNQLDYSPEEIYVGNGAKQVLYNIFLATLNPGDEVLLPSPYWVSYGEQIKMVGAEPVTIQTGEENGFKLTPEQLKAHITEKTKMIVLNSPNNPTGTVYSKEDLQKLADVLEHTDIIVVVDEIYEILTYGTDHVSIASLGDKIKSQSIIVNGFSKSHAMTGWRVGYACGPANLITALGSLTSQSTTSVASVSQYAAISAYNMDSEYRKDYVQIFQNRRDNAYEKITGLPYVRCLKPDGAFYLFPYMREAAVKCGYDSVDSFVKAILAETYVAIVPGSAFGSEDYARVSYSVDQAHLNEAMDRIKEFIDKKTKA</sequence>
<evidence type="ECO:0000256" key="6">
    <source>
        <dbReference type="RuleBase" id="RU000481"/>
    </source>
</evidence>
<dbReference type="FunFam" id="3.40.640.10:FF:000033">
    <property type="entry name" value="Aspartate aminotransferase"/>
    <property type="match status" value="1"/>
</dbReference>
<protein>
    <recommendedName>
        <fullName evidence="6">Aminotransferase</fullName>
        <ecNumber evidence="6">2.6.1.-</ecNumber>
    </recommendedName>
</protein>
<dbReference type="PANTHER" id="PTHR46383">
    <property type="entry name" value="ASPARTATE AMINOTRANSFERASE"/>
    <property type="match status" value="1"/>
</dbReference>
<name>A0A6V7RJQ3_9STAP</name>
<dbReference type="InterPro" id="IPR004838">
    <property type="entry name" value="NHTrfase_class1_PyrdxlP-BS"/>
</dbReference>
<accession>A0A6V7RJQ3</accession>
<dbReference type="Gene3D" id="3.90.1150.10">
    <property type="entry name" value="Aspartate Aminotransferase, domain 1"/>
    <property type="match status" value="1"/>
</dbReference>
<evidence type="ECO:0000256" key="1">
    <source>
        <dbReference type="ARBA" id="ARBA00001933"/>
    </source>
</evidence>
<dbReference type="EMBL" id="CAJEWD010000008">
    <property type="protein sequence ID" value="CAD2077680.1"/>
    <property type="molecule type" value="Genomic_DNA"/>
</dbReference>
<keyword evidence="9" id="KW-1185">Reference proteome</keyword>
<dbReference type="InterPro" id="IPR015424">
    <property type="entry name" value="PyrdxlP-dep_Trfase"/>
</dbReference>
<dbReference type="InterPro" id="IPR015421">
    <property type="entry name" value="PyrdxlP-dep_Trfase_major"/>
</dbReference>
<evidence type="ECO:0000313" key="9">
    <source>
        <dbReference type="Proteomes" id="UP000589351"/>
    </source>
</evidence>
<reference evidence="8 9" key="1">
    <citation type="submission" date="2020-07" db="EMBL/GenBank/DDBJ databases">
        <authorList>
            <person name="Criscuolo A."/>
        </authorList>
    </citation>
    <scope>NUCLEOTIDE SEQUENCE [LARGE SCALE GENOMIC DNA]</scope>
    <source>
        <strain evidence="8">CIP111649</strain>
    </source>
</reference>
<dbReference type="Gene3D" id="3.40.640.10">
    <property type="entry name" value="Type I PLP-dependent aspartate aminotransferase-like (Major domain)"/>
    <property type="match status" value="1"/>
</dbReference>
<keyword evidence="3 6" id="KW-0032">Aminotransferase</keyword>
<keyword evidence="5" id="KW-0663">Pyridoxal phosphate</keyword>
<feature type="domain" description="Aminotransferase class I/classII large" evidence="7">
    <location>
        <begin position="31"/>
        <end position="384"/>
    </location>
</feature>
<dbReference type="GO" id="GO:0030170">
    <property type="term" value="F:pyridoxal phosphate binding"/>
    <property type="evidence" value="ECO:0007669"/>
    <property type="project" value="InterPro"/>
</dbReference>
<comment type="caution">
    <text evidence="8">The sequence shown here is derived from an EMBL/GenBank/DDBJ whole genome shotgun (WGS) entry which is preliminary data.</text>
</comment>
<organism evidence="8 9">
    <name type="scientific">Jeotgalicoccus meleagridis</name>
    <dbReference type="NCBI Taxonomy" id="2759181"/>
    <lineage>
        <taxon>Bacteria</taxon>
        <taxon>Bacillati</taxon>
        <taxon>Bacillota</taxon>
        <taxon>Bacilli</taxon>
        <taxon>Bacillales</taxon>
        <taxon>Staphylococcaceae</taxon>
        <taxon>Jeotgalicoccus</taxon>
    </lineage>
</organism>
<evidence type="ECO:0000256" key="3">
    <source>
        <dbReference type="ARBA" id="ARBA00022576"/>
    </source>
</evidence>
<evidence type="ECO:0000256" key="5">
    <source>
        <dbReference type="ARBA" id="ARBA00022898"/>
    </source>
</evidence>
<dbReference type="PROSITE" id="PS00105">
    <property type="entry name" value="AA_TRANSFER_CLASS_1"/>
    <property type="match status" value="1"/>
</dbReference>
<keyword evidence="4 6" id="KW-0808">Transferase</keyword>
<evidence type="ECO:0000259" key="7">
    <source>
        <dbReference type="Pfam" id="PF00155"/>
    </source>
</evidence>
<dbReference type="InterPro" id="IPR050596">
    <property type="entry name" value="AspAT/PAT-like"/>
</dbReference>
<dbReference type="Proteomes" id="UP000589351">
    <property type="component" value="Unassembled WGS sequence"/>
</dbReference>
<dbReference type="Pfam" id="PF00155">
    <property type="entry name" value="Aminotran_1_2"/>
    <property type="match status" value="1"/>
</dbReference>
<comment type="cofactor">
    <cofactor evidence="1 6">
        <name>pyridoxal 5'-phosphate</name>
        <dbReference type="ChEBI" id="CHEBI:597326"/>
    </cofactor>
</comment>
<dbReference type="CDD" id="cd00609">
    <property type="entry name" value="AAT_like"/>
    <property type="match status" value="1"/>
</dbReference>
<dbReference type="PANTHER" id="PTHR46383:SF1">
    <property type="entry name" value="ASPARTATE AMINOTRANSFERASE"/>
    <property type="match status" value="1"/>
</dbReference>
<proteinExistence type="inferred from homology"/>
<dbReference type="GO" id="GO:0006520">
    <property type="term" value="P:amino acid metabolic process"/>
    <property type="evidence" value="ECO:0007669"/>
    <property type="project" value="InterPro"/>
</dbReference>
<evidence type="ECO:0000256" key="4">
    <source>
        <dbReference type="ARBA" id="ARBA00022679"/>
    </source>
</evidence>
<dbReference type="GO" id="GO:0008483">
    <property type="term" value="F:transaminase activity"/>
    <property type="evidence" value="ECO:0007669"/>
    <property type="project" value="UniProtKB-KW"/>
</dbReference>
<comment type="similarity">
    <text evidence="2 6">Belongs to the class-I pyridoxal-phosphate-dependent aminotransferase family.</text>
</comment>
<dbReference type="AlphaFoldDB" id="A0A6V7RJQ3"/>
<dbReference type="EC" id="2.6.1.-" evidence="6"/>